<protein>
    <submittedName>
        <fullName evidence="5">Spermidine/putrescine import ATP-binding protein PotA</fullName>
        <ecNumber evidence="5">3.6.3.31</ecNumber>
    </submittedName>
</protein>
<evidence type="ECO:0000256" key="3">
    <source>
        <dbReference type="ARBA" id="ARBA00022840"/>
    </source>
</evidence>
<dbReference type="InterPro" id="IPR050093">
    <property type="entry name" value="ABC_SmlMolc_Importer"/>
</dbReference>
<feature type="domain" description="ABC transporter" evidence="4">
    <location>
        <begin position="6"/>
        <end position="236"/>
    </location>
</feature>
<evidence type="ECO:0000256" key="2">
    <source>
        <dbReference type="ARBA" id="ARBA00022741"/>
    </source>
</evidence>
<keyword evidence="3 5" id="KW-0067">ATP-binding</keyword>
<dbReference type="Pfam" id="PF00005">
    <property type="entry name" value="ABC_tran"/>
    <property type="match status" value="1"/>
</dbReference>
<dbReference type="GO" id="GO:0043190">
    <property type="term" value="C:ATP-binding cassette (ABC) transporter complex"/>
    <property type="evidence" value="ECO:0007669"/>
    <property type="project" value="InterPro"/>
</dbReference>
<dbReference type="GO" id="GO:0005524">
    <property type="term" value="F:ATP binding"/>
    <property type="evidence" value="ECO:0007669"/>
    <property type="project" value="UniProtKB-KW"/>
</dbReference>
<sequence length="340" mass="36651">MKSVAIRLSGISKRFGDVVAVDHVDLEISDGEFFAMLGPSGSGKTTVLRMIAGFEQPDSGTIELAGEDVTKQPPFLRDVNTVFQDYALFPHMSVLANIEYGLKVKGVAKDERVARAEKALSRVQLSGLGARKPSQLSGGQRQRIALARALVNEPKVLLLDEPLGALDLKLRQEMQVELKQLQREVGITFIFVTHDQEEALTMADRIAVFNRGKIEQMGNAVDVYERPESEFVAGFVGTSNLLQAEVSQRVLGKQGTFSIRPEKISIVGPSTPISAAPGERRVSGTVSSAVYLGAATRITVSLAGGGSLVTLHHNDGGPLDLTIGSPLELVWDSAMEFQVI</sequence>
<dbReference type="InterPro" id="IPR027417">
    <property type="entry name" value="P-loop_NTPase"/>
</dbReference>
<dbReference type="SUPFAM" id="SSF52540">
    <property type="entry name" value="P-loop containing nucleoside triphosphate hydrolases"/>
    <property type="match status" value="1"/>
</dbReference>
<dbReference type="GO" id="GO:0022857">
    <property type="term" value="F:transmembrane transporter activity"/>
    <property type="evidence" value="ECO:0007669"/>
    <property type="project" value="InterPro"/>
</dbReference>
<accession>A0A1J5QK17</accession>
<keyword evidence="5" id="KW-0378">Hydrolase</keyword>
<dbReference type="GO" id="GO:0016887">
    <property type="term" value="F:ATP hydrolysis activity"/>
    <property type="evidence" value="ECO:0007669"/>
    <property type="project" value="InterPro"/>
</dbReference>
<dbReference type="InterPro" id="IPR017871">
    <property type="entry name" value="ABC_transporter-like_CS"/>
</dbReference>
<keyword evidence="1" id="KW-0813">Transport</keyword>
<dbReference type="PANTHER" id="PTHR42781:SF4">
    <property type="entry name" value="SPERMIDINE_PUTRESCINE IMPORT ATP-BINDING PROTEIN POTA"/>
    <property type="match status" value="1"/>
</dbReference>
<dbReference type="InterPro" id="IPR003439">
    <property type="entry name" value="ABC_transporter-like_ATP-bd"/>
</dbReference>
<evidence type="ECO:0000313" key="5">
    <source>
        <dbReference type="EMBL" id="OIQ80271.1"/>
    </source>
</evidence>
<dbReference type="SMART" id="SM00382">
    <property type="entry name" value="AAA"/>
    <property type="match status" value="1"/>
</dbReference>
<dbReference type="PROSITE" id="PS00211">
    <property type="entry name" value="ABC_TRANSPORTER_1"/>
    <property type="match status" value="1"/>
</dbReference>
<dbReference type="InterPro" id="IPR013611">
    <property type="entry name" value="Transp-assoc_OB_typ2"/>
</dbReference>
<evidence type="ECO:0000259" key="4">
    <source>
        <dbReference type="PROSITE" id="PS50893"/>
    </source>
</evidence>
<keyword evidence="2" id="KW-0547">Nucleotide-binding</keyword>
<dbReference type="FunFam" id="3.40.50.300:FF:000133">
    <property type="entry name" value="Spermidine/putrescine import ATP-binding protein PotA"/>
    <property type="match status" value="1"/>
</dbReference>
<dbReference type="Gene3D" id="3.40.50.300">
    <property type="entry name" value="P-loop containing nucleotide triphosphate hydrolases"/>
    <property type="match status" value="1"/>
</dbReference>
<dbReference type="EMBL" id="MLJW01001084">
    <property type="protein sequence ID" value="OIQ80271.1"/>
    <property type="molecule type" value="Genomic_DNA"/>
</dbReference>
<reference evidence="5" key="1">
    <citation type="submission" date="2016-10" db="EMBL/GenBank/DDBJ databases">
        <title>Sequence of Gallionella enrichment culture.</title>
        <authorList>
            <person name="Poehlein A."/>
            <person name="Muehling M."/>
            <person name="Daniel R."/>
        </authorList>
    </citation>
    <scope>NUCLEOTIDE SEQUENCE</scope>
</reference>
<dbReference type="Gene3D" id="2.40.50.100">
    <property type="match status" value="1"/>
</dbReference>
<dbReference type="PANTHER" id="PTHR42781">
    <property type="entry name" value="SPERMIDINE/PUTRESCINE IMPORT ATP-BINDING PROTEIN POTA"/>
    <property type="match status" value="1"/>
</dbReference>
<dbReference type="Pfam" id="PF08402">
    <property type="entry name" value="TOBE_2"/>
    <property type="match status" value="1"/>
</dbReference>
<organism evidence="5">
    <name type="scientific">mine drainage metagenome</name>
    <dbReference type="NCBI Taxonomy" id="410659"/>
    <lineage>
        <taxon>unclassified sequences</taxon>
        <taxon>metagenomes</taxon>
        <taxon>ecological metagenomes</taxon>
    </lineage>
</organism>
<dbReference type="SUPFAM" id="SSF50331">
    <property type="entry name" value="MOP-like"/>
    <property type="match status" value="1"/>
</dbReference>
<name>A0A1J5QK17_9ZZZZ</name>
<dbReference type="InterPro" id="IPR008995">
    <property type="entry name" value="Mo/tungstate-bd_C_term_dom"/>
</dbReference>
<proteinExistence type="predicted"/>
<comment type="caution">
    <text evidence="5">The sequence shown here is derived from an EMBL/GenBank/DDBJ whole genome shotgun (WGS) entry which is preliminary data.</text>
</comment>
<gene>
    <name evidence="5" type="primary">potA_20</name>
    <name evidence="5" type="ORF">GALL_379770</name>
</gene>
<dbReference type="EC" id="3.6.3.31" evidence="5"/>
<dbReference type="PROSITE" id="PS50893">
    <property type="entry name" value="ABC_TRANSPORTER_2"/>
    <property type="match status" value="1"/>
</dbReference>
<dbReference type="InterPro" id="IPR003593">
    <property type="entry name" value="AAA+_ATPase"/>
</dbReference>
<dbReference type="AlphaFoldDB" id="A0A1J5QK17"/>
<evidence type="ECO:0000256" key="1">
    <source>
        <dbReference type="ARBA" id="ARBA00022448"/>
    </source>
</evidence>